<evidence type="ECO:0000313" key="3">
    <source>
        <dbReference type="Proteomes" id="UP000295388"/>
    </source>
</evidence>
<dbReference type="PANTHER" id="PTHR34293">
    <property type="entry name" value="HTH-TYPE TRANSCRIPTIONAL REGULATOR TRMBL2"/>
    <property type="match status" value="1"/>
</dbReference>
<dbReference type="SUPFAM" id="SSF46785">
    <property type="entry name" value="Winged helix' DNA-binding domain"/>
    <property type="match status" value="1"/>
</dbReference>
<dbReference type="InterPro" id="IPR051797">
    <property type="entry name" value="TrmB-like"/>
</dbReference>
<feature type="domain" description="HTH luxR-type" evidence="1">
    <location>
        <begin position="257"/>
        <end position="314"/>
    </location>
</feature>
<gene>
    <name evidence="2" type="ORF">EV643_104229</name>
</gene>
<evidence type="ECO:0000259" key="1">
    <source>
        <dbReference type="SMART" id="SM00421"/>
    </source>
</evidence>
<name>A0A4R6KN13_9ACTN</name>
<dbReference type="InterPro" id="IPR016032">
    <property type="entry name" value="Sig_transdc_resp-reg_C-effctor"/>
</dbReference>
<sequence>MEALQALGLSTAAEAVLLDLLQHPETTLSELAARHDHIAATFDDLLAELSDLGLIERIGETLVVRPPRIAMEALAERHTKRAALARDSAEMLNELWKAAAGRQDYLEVLPTYAVSQAVLNSVQTEAQEHVRAMTMGNLAAREVQIVDGLFEALKRGVKYDVIYGAHVLQSAAALHKVQACIDAGEQARVFPHVPLNITIVDDRWALVGARGEVQRGPEFAAIVVHDSPLLAGMARIFEALWRMAVPITGGTELNDVTAGPSLETKRLLTYLSAGLTDESIAREFGVSERTIARRIGKLQEALGAQTKFQLGVQASRQGWL</sequence>
<dbReference type="GO" id="GO:0003677">
    <property type="term" value="F:DNA binding"/>
    <property type="evidence" value="ECO:0007669"/>
    <property type="project" value="InterPro"/>
</dbReference>
<dbReference type="Gene3D" id="1.10.10.10">
    <property type="entry name" value="Winged helix-like DNA-binding domain superfamily/Winged helix DNA-binding domain"/>
    <property type="match status" value="2"/>
</dbReference>
<dbReference type="Proteomes" id="UP000295388">
    <property type="component" value="Unassembled WGS sequence"/>
</dbReference>
<dbReference type="RefSeq" id="WP_133799919.1">
    <property type="nucleotide sequence ID" value="NZ_SNWQ01000004.1"/>
</dbReference>
<dbReference type="GO" id="GO:0006355">
    <property type="term" value="P:regulation of DNA-templated transcription"/>
    <property type="evidence" value="ECO:0007669"/>
    <property type="project" value="InterPro"/>
</dbReference>
<dbReference type="SMART" id="SM00421">
    <property type="entry name" value="HTH_LUXR"/>
    <property type="match status" value="1"/>
</dbReference>
<dbReference type="OrthoDB" id="3728246at2"/>
<dbReference type="InterPro" id="IPR000792">
    <property type="entry name" value="Tscrpt_reg_LuxR_C"/>
</dbReference>
<dbReference type="Gene3D" id="3.30.870.10">
    <property type="entry name" value="Endonuclease Chain A"/>
    <property type="match status" value="1"/>
</dbReference>
<dbReference type="SUPFAM" id="SSF46894">
    <property type="entry name" value="C-terminal effector domain of the bipartite response regulators"/>
    <property type="match status" value="1"/>
</dbReference>
<dbReference type="InterPro" id="IPR036390">
    <property type="entry name" value="WH_DNA-bd_sf"/>
</dbReference>
<dbReference type="AlphaFoldDB" id="A0A4R6KN13"/>
<dbReference type="EMBL" id="SNWQ01000004">
    <property type="protein sequence ID" value="TDO50735.1"/>
    <property type="molecule type" value="Genomic_DNA"/>
</dbReference>
<evidence type="ECO:0000313" key="2">
    <source>
        <dbReference type="EMBL" id="TDO50735.1"/>
    </source>
</evidence>
<keyword evidence="3" id="KW-1185">Reference proteome</keyword>
<organism evidence="2 3">
    <name type="scientific">Kribbella caucasensis</name>
    <dbReference type="NCBI Taxonomy" id="2512215"/>
    <lineage>
        <taxon>Bacteria</taxon>
        <taxon>Bacillati</taxon>
        <taxon>Actinomycetota</taxon>
        <taxon>Actinomycetes</taxon>
        <taxon>Propionibacteriales</taxon>
        <taxon>Kribbellaceae</taxon>
        <taxon>Kribbella</taxon>
    </lineage>
</organism>
<dbReference type="InterPro" id="IPR036388">
    <property type="entry name" value="WH-like_DNA-bd_sf"/>
</dbReference>
<protein>
    <recommendedName>
        <fullName evidence="1">HTH luxR-type domain-containing protein</fullName>
    </recommendedName>
</protein>
<reference evidence="2 3" key="1">
    <citation type="submission" date="2019-03" db="EMBL/GenBank/DDBJ databases">
        <title>Genomic Encyclopedia of Type Strains, Phase III (KMG-III): the genomes of soil and plant-associated and newly described type strains.</title>
        <authorList>
            <person name="Whitman W."/>
        </authorList>
    </citation>
    <scope>NUCLEOTIDE SEQUENCE [LARGE SCALE GENOMIC DNA]</scope>
    <source>
        <strain evidence="2 3">VKM Ac-2527</strain>
    </source>
</reference>
<accession>A0A4R6KN13</accession>
<dbReference type="PANTHER" id="PTHR34293:SF1">
    <property type="entry name" value="HTH-TYPE TRANSCRIPTIONAL REGULATOR TRMBL2"/>
    <property type="match status" value="1"/>
</dbReference>
<comment type="caution">
    <text evidence="2">The sequence shown here is derived from an EMBL/GenBank/DDBJ whole genome shotgun (WGS) entry which is preliminary data.</text>
</comment>
<dbReference type="SUPFAM" id="SSF56024">
    <property type="entry name" value="Phospholipase D/nuclease"/>
    <property type="match status" value="1"/>
</dbReference>
<proteinExistence type="predicted"/>